<dbReference type="InterPro" id="IPR003691">
    <property type="entry name" value="FluC"/>
</dbReference>
<sequence>MLCLAGGVGSMARAGLAAGLTRFFHPAGAIFVINALGSFLIGGALGILLSGTSVLDAAQAPVGFTLFSVGLLGGFTTVSTFALQVHALWQEGRQAWAGGVALGSVLLCPVFALVGFALASFVYGGG</sequence>
<evidence type="ECO:0000256" key="1">
    <source>
        <dbReference type="ARBA" id="ARBA00004651"/>
    </source>
</evidence>
<evidence type="ECO:0000256" key="7">
    <source>
        <dbReference type="ARBA" id="ARBA00023065"/>
    </source>
</evidence>
<dbReference type="AlphaFoldDB" id="A0A2K8KEE7"/>
<feature type="transmembrane region" description="Helical" evidence="12">
    <location>
        <begin position="62"/>
        <end position="83"/>
    </location>
</feature>
<keyword evidence="12" id="KW-0479">Metal-binding</keyword>
<keyword evidence="7 12" id="KW-0406">Ion transport</keyword>
<evidence type="ECO:0000256" key="6">
    <source>
        <dbReference type="ARBA" id="ARBA00023053"/>
    </source>
</evidence>
<dbReference type="Proteomes" id="UP000228948">
    <property type="component" value="Chromosome"/>
</dbReference>
<evidence type="ECO:0000256" key="12">
    <source>
        <dbReference type="HAMAP-Rule" id="MF_00454"/>
    </source>
</evidence>
<comment type="subcellular location">
    <subcellularLocation>
        <location evidence="1 12">Cell membrane</location>
        <topology evidence="1 12">Multi-pass membrane protein</topology>
    </subcellularLocation>
</comment>
<evidence type="ECO:0000313" key="14">
    <source>
        <dbReference type="Proteomes" id="UP000228948"/>
    </source>
</evidence>
<evidence type="ECO:0000313" key="13">
    <source>
        <dbReference type="EMBL" id="ATX67779.1"/>
    </source>
</evidence>
<keyword evidence="12" id="KW-0813">Transport</keyword>
<evidence type="ECO:0000256" key="3">
    <source>
        <dbReference type="ARBA" id="ARBA00022519"/>
    </source>
</evidence>
<protein>
    <recommendedName>
        <fullName evidence="12">Fluoride-specific ion channel FluC</fullName>
    </recommendedName>
</protein>
<feature type="transmembrane region" description="Helical" evidence="12">
    <location>
        <begin position="27"/>
        <end position="50"/>
    </location>
</feature>
<comment type="catalytic activity">
    <reaction evidence="11">
        <text>fluoride(in) = fluoride(out)</text>
        <dbReference type="Rhea" id="RHEA:76159"/>
        <dbReference type="ChEBI" id="CHEBI:17051"/>
    </reaction>
    <physiologicalReaction direction="left-to-right" evidence="11">
        <dbReference type="Rhea" id="RHEA:76160"/>
    </physiologicalReaction>
</comment>
<name>A0A2K8KEE7_9RHOB</name>
<keyword evidence="2 12" id="KW-1003">Cell membrane</keyword>
<comment type="similarity">
    <text evidence="10 12">Belongs to the fluoride channel Fluc/FEX (TC 1.A.43) family.</text>
</comment>
<evidence type="ECO:0000256" key="2">
    <source>
        <dbReference type="ARBA" id="ARBA00022475"/>
    </source>
</evidence>
<dbReference type="GO" id="GO:0140114">
    <property type="term" value="P:cellular detoxification of fluoride"/>
    <property type="evidence" value="ECO:0007669"/>
    <property type="project" value="UniProtKB-UniRule"/>
</dbReference>
<evidence type="ECO:0000256" key="11">
    <source>
        <dbReference type="ARBA" id="ARBA00035585"/>
    </source>
</evidence>
<keyword evidence="9 12" id="KW-0407">Ion channel</keyword>
<evidence type="ECO:0000256" key="5">
    <source>
        <dbReference type="ARBA" id="ARBA00022989"/>
    </source>
</evidence>
<dbReference type="GO" id="GO:0005886">
    <property type="term" value="C:plasma membrane"/>
    <property type="evidence" value="ECO:0007669"/>
    <property type="project" value="UniProtKB-SubCell"/>
</dbReference>
<evidence type="ECO:0000256" key="10">
    <source>
        <dbReference type="ARBA" id="ARBA00035120"/>
    </source>
</evidence>
<dbReference type="Pfam" id="PF02537">
    <property type="entry name" value="CRCB"/>
    <property type="match status" value="1"/>
</dbReference>
<feature type="binding site" evidence="12">
    <location>
        <position position="73"/>
    </location>
    <ligand>
        <name>Na(+)</name>
        <dbReference type="ChEBI" id="CHEBI:29101"/>
        <note>structural</note>
    </ligand>
</feature>
<proteinExistence type="inferred from homology"/>
<evidence type="ECO:0000256" key="8">
    <source>
        <dbReference type="ARBA" id="ARBA00023136"/>
    </source>
</evidence>
<feature type="transmembrane region" description="Helical" evidence="12">
    <location>
        <begin position="95"/>
        <end position="123"/>
    </location>
</feature>
<dbReference type="HAMAP" id="MF_00454">
    <property type="entry name" value="FluC"/>
    <property type="match status" value="1"/>
</dbReference>
<dbReference type="GO" id="GO:0062054">
    <property type="term" value="F:fluoride channel activity"/>
    <property type="evidence" value="ECO:0007669"/>
    <property type="project" value="UniProtKB-UniRule"/>
</dbReference>
<dbReference type="KEGG" id="rbg:BG454_08920"/>
<comment type="function">
    <text evidence="12">Fluoride-specific ion channel. Important for reducing fluoride concentration in the cell, thus reducing its toxicity.</text>
</comment>
<evidence type="ECO:0000256" key="9">
    <source>
        <dbReference type="ARBA" id="ARBA00023303"/>
    </source>
</evidence>
<keyword evidence="5 12" id="KW-1133">Transmembrane helix</keyword>
<comment type="activity regulation">
    <text evidence="12">Na(+) is not transported, but it plays an essential structural role and its presence is essential for fluoride channel function.</text>
</comment>
<dbReference type="GO" id="GO:0046872">
    <property type="term" value="F:metal ion binding"/>
    <property type="evidence" value="ECO:0007669"/>
    <property type="project" value="UniProtKB-KW"/>
</dbReference>
<keyword evidence="8 12" id="KW-0472">Membrane</keyword>
<organism evidence="13 14">
    <name type="scientific">Roseinatronobacter bogoriensis subsp. barguzinensis</name>
    <dbReference type="NCBI Taxonomy" id="441209"/>
    <lineage>
        <taxon>Bacteria</taxon>
        <taxon>Pseudomonadati</taxon>
        <taxon>Pseudomonadota</taxon>
        <taxon>Alphaproteobacteria</taxon>
        <taxon>Rhodobacterales</taxon>
        <taxon>Paracoccaceae</taxon>
        <taxon>Roseinatronobacter</taxon>
    </lineage>
</organism>
<reference evidence="13 14" key="1">
    <citation type="submission" date="2017-11" db="EMBL/GenBank/DDBJ databases">
        <title>Revised Sequence and Annotation of the Rhodobaca barguzinensis strain alga05 Genome.</title>
        <authorList>
            <person name="Kopejtka K."/>
            <person name="Tomasch J.M."/>
            <person name="Bunk B."/>
            <person name="Koblizek M."/>
        </authorList>
    </citation>
    <scope>NUCLEOTIDE SEQUENCE [LARGE SCALE GENOMIC DNA]</scope>
    <source>
        <strain evidence="14">alga05</strain>
    </source>
</reference>
<keyword evidence="14" id="KW-1185">Reference proteome</keyword>
<keyword evidence="6 12" id="KW-0915">Sodium</keyword>
<dbReference type="STRING" id="441209.GCA_001870665_01560"/>
<dbReference type="EMBL" id="CP024899">
    <property type="protein sequence ID" value="ATX67779.1"/>
    <property type="molecule type" value="Genomic_DNA"/>
</dbReference>
<gene>
    <name evidence="12" type="primary">fluC</name>
    <name evidence="12" type="synonym">crcB</name>
    <name evidence="13" type="ORF">BG454_08920</name>
</gene>
<feature type="binding site" evidence="12">
    <location>
        <position position="76"/>
    </location>
    <ligand>
        <name>Na(+)</name>
        <dbReference type="ChEBI" id="CHEBI:29101"/>
        <note>structural</note>
    </ligand>
</feature>
<keyword evidence="3" id="KW-0997">Cell inner membrane</keyword>
<accession>A0A2K8KEE7</accession>
<evidence type="ECO:0000256" key="4">
    <source>
        <dbReference type="ARBA" id="ARBA00022692"/>
    </source>
</evidence>
<keyword evidence="4 12" id="KW-0812">Transmembrane</keyword>